<evidence type="ECO:0000313" key="1">
    <source>
        <dbReference type="EMBL" id="MBD8506728.1"/>
    </source>
</evidence>
<gene>
    <name evidence="1" type="ORF">HT102_09540</name>
</gene>
<dbReference type="GO" id="GO:0008893">
    <property type="term" value="F:guanosine-3',5'-bis(diphosphate) 3'-diphosphatase activity"/>
    <property type="evidence" value="ECO:0007669"/>
    <property type="project" value="TreeGrafter"/>
</dbReference>
<organism evidence="1 2">
    <name type="scientific">Lolliginicoccus lacisalsi</name>
    <dbReference type="NCBI Taxonomy" id="2742202"/>
    <lineage>
        <taxon>Bacteria</taxon>
        <taxon>Bacillati</taxon>
        <taxon>Actinomycetota</taxon>
        <taxon>Actinomycetes</taxon>
        <taxon>Mycobacteriales</taxon>
        <taxon>Hoyosellaceae</taxon>
        <taxon>Lolliginicoccus</taxon>
    </lineage>
</organism>
<comment type="caution">
    <text evidence="1">The sequence shown here is derived from an EMBL/GenBank/DDBJ whole genome shotgun (WGS) entry which is preliminary data.</text>
</comment>
<proteinExistence type="predicted"/>
<dbReference type="AlphaFoldDB" id="A0A927JCR3"/>
<dbReference type="Proteomes" id="UP000642993">
    <property type="component" value="Unassembled WGS sequence"/>
</dbReference>
<dbReference type="Gene3D" id="1.10.3210.10">
    <property type="entry name" value="Hypothetical protein af1432"/>
    <property type="match status" value="1"/>
</dbReference>
<dbReference type="InterPro" id="IPR052194">
    <property type="entry name" value="MESH1"/>
</dbReference>
<dbReference type="SUPFAM" id="SSF109604">
    <property type="entry name" value="HD-domain/PDEase-like"/>
    <property type="match status" value="1"/>
</dbReference>
<dbReference type="PANTHER" id="PTHR46246">
    <property type="entry name" value="GUANOSINE-3',5'-BIS(DIPHOSPHATE) 3'-PYROPHOSPHOHYDROLASE MESH1"/>
    <property type="match status" value="1"/>
</dbReference>
<keyword evidence="2" id="KW-1185">Reference proteome</keyword>
<dbReference type="PANTHER" id="PTHR46246:SF1">
    <property type="entry name" value="GUANOSINE-3',5'-BIS(DIPHOSPHATE) 3'-PYROPHOSPHOHYDROLASE MESH1"/>
    <property type="match status" value="1"/>
</dbReference>
<dbReference type="EMBL" id="JACYWE010000005">
    <property type="protein sequence ID" value="MBD8506728.1"/>
    <property type="molecule type" value="Genomic_DNA"/>
</dbReference>
<accession>A0A927JCR3</accession>
<sequence>MTEQTMKIDPVKLSEAVAFAADKHSDQTRKRAKDDPRPRIPYISHLMAVSGMVIEDGGDTDEAIAGLLHDYIEDIDEDGADELEQRFGARVRDLVIGCSGPKKEQIPDFRTRKQLYLDHLTSTRDDGAVRVSLADKVHNARSTVSDLETDGPSVWDRFNAGVEDQLWWYGSLSAAYTDHAEDGRADEQRAAELQRLVARMKEFGGQ</sequence>
<reference evidence="1" key="1">
    <citation type="submission" date="2020-09" db="EMBL/GenBank/DDBJ databases">
        <title>Hoyosella lacisalsi sp. nov., a halotolerant actinobacterium isolated from soil of Lake Gudzhirganskoe.</title>
        <authorList>
            <person name="Yang Q."/>
            <person name="Guo P.Y."/>
            <person name="Liu S.W."/>
            <person name="Li F.N."/>
            <person name="Sun C.H."/>
        </authorList>
    </citation>
    <scope>NUCLEOTIDE SEQUENCE</scope>
    <source>
        <strain evidence="1">G463</strain>
    </source>
</reference>
<name>A0A927JCR3_9ACTN</name>
<protein>
    <submittedName>
        <fullName evidence="1">Bifunctional (P)ppGpp synthetase/guanosine-3',5'-bis(Diphosphate) 3'-pyrophosphohydrolase</fullName>
    </submittedName>
</protein>
<dbReference type="Pfam" id="PF13328">
    <property type="entry name" value="HD_4"/>
    <property type="match status" value="1"/>
</dbReference>
<evidence type="ECO:0000313" key="2">
    <source>
        <dbReference type="Proteomes" id="UP000642993"/>
    </source>
</evidence>